<organism evidence="1 2">
    <name type="scientific">Triparma laevis f. inornata</name>
    <dbReference type="NCBI Taxonomy" id="1714386"/>
    <lineage>
        <taxon>Eukaryota</taxon>
        <taxon>Sar</taxon>
        <taxon>Stramenopiles</taxon>
        <taxon>Ochrophyta</taxon>
        <taxon>Bolidophyceae</taxon>
        <taxon>Parmales</taxon>
        <taxon>Triparmaceae</taxon>
        <taxon>Triparma</taxon>
    </lineage>
</organism>
<accession>A0A9W7B1V1</accession>
<dbReference type="AlphaFoldDB" id="A0A9W7B1V1"/>
<evidence type="ECO:0000313" key="2">
    <source>
        <dbReference type="Proteomes" id="UP001162640"/>
    </source>
</evidence>
<name>A0A9W7B1V1_9STRA</name>
<proteinExistence type="predicted"/>
<evidence type="ECO:0000313" key="1">
    <source>
        <dbReference type="EMBL" id="GMH82316.1"/>
    </source>
</evidence>
<gene>
    <name evidence="1" type="ORF">TL16_g09214</name>
</gene>
<reference evidence="2" key="1">
    <citation type="journal article" date="2023" name="Commun. Biol.">
        <title>Genome analysis of Parmales, the sister group of diatoms, reveals the evolutionary specialization of diatoms from phago-mixotrophs to photoautotrophs.</title>
        <authorList>
            <person name="Ban H."/>
            <person name="Sato S."/>
            <person name="Yoshikawa S."/>
            <person name="Yamada K."/>
            <person name="Nakamura Y."/>
            <person name="Ichinomiya M."/>
            <person name="Sato N."/>
            <person name="Blanc-Mathieu R."/>
            <person name="Endo H."/>
            <person name="Kuwata A."/>
            <person name="Ogata H."/>
        </authorList>
    </citation>
    <scope>NUCLEOTIDE SEQUENCE [LARGE SCALE GENOMIC DNA]</scope>
</reference>
<dbReference type="Proteomes" id="UP001162640">
    <property type="component" value="Unassembled WGS sequence"/>
</dbReference>
<protein>
    <submittedName>
        <fullName evidence="1">Uncharacterized protein</fullName>
    </submittedName>
</protein>
<dbReference type="EMBL" id="BLQM01000312">
    <property type="protein sequence ID" value="GMH82316.1"/>
    <property type="molecule type" value="Genomic_DNA"/>
</dbReference>
<sequence length="297" mass="34879">MKKHKTTEHGNFFSCDHDNCNRLRKNNGKTKKTRVLTDRKTEEREMWEMAEQERKFALELERANPRRKALMEKRELERAEGKQGYRMWNNDRGMDREVKSLAKHWTEENDEILFERVKMFAGRVLRRERGWQAIAEPFTETSVAAVTTRAHKVLRMRNTSIFHLFEEEGLKKGAEVEGLMNQATMAKETSTLRRGGPFEKEEKEKVIYVEEVEDKNGNLVEVEVKHDWVKYDDVTQGFLEAAYVGYNMHSTVTLNGDYTVLKPQQAPEGQTMQRKEDTGYMRRVIREESGSMSYARA</sequence>
<comment type="caution">
    <text evidence="1">The sequence shown here is derived from an EMBL/GenBank/DDBJ whole genome shotgun (WGS) entry which is preliminary data.</text>
</comment>